<dbReference type="InterPro" id="IPR007886">
    <property type="entry name" value="AlaDH/PNT_N"/>
</dbReference>
<feature type="domain" description="Alanine dehydrogenase/pyridine nucleotide transhydrogenase N-terminal" evidence="2">
    <location>
        <begin position="32"/>
        <end position="136"/>
    </location>
</feature>
<dbReference type="GO" id="GO:0005737">
    <property type="term" value="C:cytoplasm"/>
    <property type="evidence" value="ECO:0007669"/>
    <property type="project" value="TreeGrafter"/>
</dbReference>
<dbReference type="GO" id="GO:0004753">
    <property type="term" value="F:saccharopine dehydrogenase activity"/>
    <property type="evidence" value="ECO:0007669"/>
    <property type="project" value="TreeGrafter"/>
</dbReference>
<dbReference type="Proteomes" id="UP000887578">
    <property type="component" value="Unplaced"/>
</dbReference>
<dbReference type="SUPFAM" id="SSF52283">
    <property type="entry name" value="Formate/glycerate dehydrogenase catalytic domain-like"/>
    <property type="match status" value="1"/>
</dbReference>
<name>A0A914PDV6_9BILA</name>
<keyword evidence="3" id="KW-1185">Reference proteome</keyword>
<dbReference type="FunFam" id="3.40.50.720:FF:000087">
    <property type="entry name" value="alpha-aminoadipic semialdehyde synthase, mitochondrial"/>
    <property type="match status" value="1"/>
</dbReference>
<keyword evidence="1" id="KW-0560">Oxidoreductase</keyword>
<dbReference type="Pfam" id="PF05222">
    <property type="entry name" value="AlaDh_PNT_N"/>
    <property type="match status" value="1"/>
</dbReference>
<accession>A0A914PDV6</accession>
<dbReference type="PANTHER" id="PTHR11133">
    <property type="entry name" value="SACCHAROPINE DEHYDROGENASE"/>
    <property type="match status" value="1"/>
</dbReference>
<evidence type="ECO:0000259" key="2">
    <source>
        <dbReference type="SMART" id="SM01003"/>
    </source>
</evidence>
<dbReference type="WBParaSite" id="PDA_v2.g15845.t1">
    <property type="protein sequence ID" value="PDA_v2.g15845.t1"/>
    <property type="gene ID" value="PDA_v2.g15845"/>
</dbReference>
<dbReference type="Gene3D" id="3.40.50.720">
    <property type="entry name" value="NAD(P)-binding Rossmann-like Domain"/>
    <property type="match status" value="1"/>
</dbReference>
<dbReference type="SMART" id="SM01003">
    <property type="entry name" value="AlaDh_PNT_N"/>
    <property type="match status" value="1"/>
</dbReference>
<dbReference type="GO" id="GO:0019878">
    <property type="term" value="P:lysine biosynthetic process via aminoadipic acid"/>
    <property type="evidence" value="ECO:0007669"/>
    <property type="project" value="TreeGrafter"/>
</dbReference>
<protein>
    <submittedName>
        <fullName evidence="4">Alanine dehydrogenase/pyridine nucleotide transhydrogenase N-terminal domain-containing protein</fullName>
    </submittedName>
</protein>
<organism evidence="3 4">
    <name type="scientific">Panagrolaimus davidi</name>
    <dbReference type="NCBI Taxonomy" id="227884"/>
    <lineage>
        <taxon>Eukaryota</taxon>
        <taxon>Metazoa</taxon>
        <taxon>Ecdysozoa</taxon>
        <taxon>Nematoda</taxon>
        <taxon>Chromadorea</taxon>
        <taxon>Rhabditida</taxon>
        <taxon>Tylenchina</taxon>
        <taxon>Panagrolaimomorpha</taxon>
        <taxon>Panagrolaimoidea</taxon>
        <taxon>Panagrolaimidae</taxon>
        <taxon>Panagrolaimus</taxon>
    </lineage>
</organism>
<reference evidence="4" key="1">
    <citation type="submission" date="2022-11" db="UniProtKB">
        <authorList>
            <consortium name="WormBaseParasite"/>
        </authorList>
    </citation>
    <scope>IDENTIFICATION</scope>
</reference>
<evidence type="ECO:0000313" key="4">
    <source>
        <dbReference type="WBParaSite" id="PDA_v2.g15845.t1"/>
    </source>
</evidence>
<dbReference type="InterPro" id="IPR051168">
    <property type="entry name" value="AASS"/>
</dbReference>
<dbReference type="PANTHER" id="PTHR11133:SF22">
    <property type="entry name" value="ALPHA-AMINOADIPIC SEMIALDEHYDE SYNTHASE, MITOCHONDRIAL"/>
    <property type="match status" value="1"/>
</dbReference>
<sequence>MLSKRSHLTVECLKLYARKASTYVGRGTPCLGIRRETINAWERRAPLAPGHVKKLTKKGIKVLIQPSNRRAFPIQDYISAGATVQEDLSPAQLIISVKQVPIEQLIPNKTYAFFSHTIKAQQDNMDMLDVILHRVNPCLHLIFTIKFLSENSSY</sequence>
<evidence type="ECO:0000256" key="1">
    <source>
        <dbReference type="ARBA" id="ARBA00023002"/>
    </source>
</evidence>
<proteinExistence type="predicted"/>
<dbReference type="AlphaFoldDB" id="A0A914PDV6"/>
<evidence type="ECO:0000313" key="3">
    <source>
        <dbReference type="Proteomes" id="UP000887578"/>
    </source>
</evidence>